<sequence>MIEYIGNVKMNYNFYNGQDSYSDGEIEDELLKVLLDQKDISQLLQEDNRWPTLYHFSPNRHNLLEWFSFKPESDVLEIGSGCGAITGLLCEKSKSVTCIELSKKRSLINAHRHLEKSNLEIIVGNLNEIKLEKKYDYVTLIGVLEYAALYTETESPYISFLENARKYIKEGGVLIIAIENKLGLKYWAGSREDHTGQFFDGLQNYPSKRKVATFSNLELEALVREAGYKDAQFYYPYPDYKMPTQIYSDNRLPVVGELKGNSPNYDQNRVLLFDEESVMDNLIRNQLFPTFSNSFLVFCSN</sequence>
<keyword evidence="2" id="KW-0489">Methyltransferase</keyword>
<keyword evidence="3" id="KW-1185">Reference proteome</keyword>
<dbReference type="Proteomes" id="UP001241848">
    <property type="component" value="Unassembled WGS sequence"/>
</dbReference>
<organism evidence="2 3">
    <name type="scientific">Paenibacillus zeirhizosphaerae</name>
    <dbReference type="NCBI Taxonomy" id="2987519"/>
    <lineage>
        <taxon>Bacteria</taxon>
        <taxon>Bacillati</taxon>
        <taxon>Bacillota</taxon>
        <taxon>Bacilli</taxon>
        <taxon>Bacillales</taxon>
        <taxon>Paenibacillaceae</taxon>
        <taxon>Paenibacillus</taxon>
    </lineage>
</organism>
<proteinExistence type="predicted"/>
<gene>
    <name evidence="2" type="ORF">OIN60_06980</name>
</gene>
<protein>
    <submittedName>
        <fullName evidence="2">Class I SAM-dependent methyltransferase</fullName>
    </submittedName>
</protein>
<dbReference type="SUPFAM" id="SSF53335">
    <property type="entry name" value="S-adenosyl-L-methionine-dependent methyltransferases"/>
    <property type="match status" value="1"/>
</dbReference>
<dbReference type="EMBL" id="JAPCKK010000012">
    <property type="protein sequence ID" value="MDP4096509.1"/>
    <property type="molecule type" value="Genomic_DNA"/>
</dbReference>
<dbReference type="RefSeq" id="WP_305754136.1">
    <property type="nucleotide sequence ID" value="NZ_JAPCKK010000012.1"/>
</dbReference>
<dbReference type="Gene3D" id="3.40.50.150">
    <property type="entry name" value="Vaccinia Virus protein VP39"/>
    <property type="match status" value="1"/>
</dbReference>
<evidence type="ECO:0000313" key="3">
    <source>
        <dbReference type="Proteomes" id="UP001241848"/>
    </source>
</evidence>
<accession>A0ABT9FP51</accession>
<evidence type="ECO:0000259" key="1">
    <source>
        <dbReference type="Pfam" id="PF08242"/>
    </source>
</evidence>
<dbReference type="GO" id="GO:0032259">
    <property type="term" value="P:methylation"/>
    <property type="evidence" value="ECO:0007669"/>
    <property type="project" value="UniProtKB-KW"/>
</dbReference>
<dbReference type="Pfam" id="PF08242">
    <property type="entry name" value="Methyltransf_12"/>
    <property type="match status" value="1"/>
</dbReference>
<reference evidence="2 3" key="1">
    <citation type="submission" date="2022-10" db="EMBL/GenBank/DDBJ databases">
        <title>Paenibacillus description and whole genome data of maize root bacterial community.</title>
        <authorList>
            <person name="Marton D."/>
            <person name="Farkas M."/>
            <person name="Cserhati M."/>
        </authorList>
    </citation>
    <scope>NUCLEOTIDE SEQUENCE [LARGE SCALE GENOMIC DNA]</scope>
    <source>
        <strain evidence="2 3">P96</strain>
    </source>
</reference>
<name>A0ABT9FP51_9BACL</name>
<feature type="domain" description="Methyltransferase type 12" evidence="1">
    <location>
        <begin position="76"/>
        <end position="174"/>
    </location>
</feature>
<keyword evidence="2" id="KW-0808">Transferase</keyword>
<evidence type="ECO:0000313" key="2">
    <source>
        <dbReference type="EMBL" id="MDP4096509.1"/>
    </source>
</evidence>
<dbReference type="GO" id="GO:0008168">
    <property type="term" value="F:methyltransferase activity"/>
    <property type="evidence" value="ECO:0007669"/>
    <property type="project" value="UniProtKB-KW"/>
</dbReference>
<comment type="caution">
    <text evidence="2">The sequence shown here is derived from an EMBL/GenBank/DDBJ whole genome shotgun (WGS) entry which is preliminary data.</text>
</comment>
<dbReference type="CDD" id="cd02440">
    <property type="entry name" value="AdoMet_MTases"/>
    <property type="match status" value="1"/>
</dbReference>
<dbReference type="InterPro" id="IPR029063">
    <property type="entry name" value="SAM-dependent_MTases_sf"/>
</dbReference>
<dbReference type="InterPro" id="IPR013217">
    <property type="entry name" value="Methyltransf_12"/>
</dbReference>